<dbReference type="InterPro" id="IPR006035">
    <property type="entry name" value="Ureohydrolase"/>
</dbReference>
<evidence type="ECO:0000256" key="2">
    <source>
        <dbReference type="ARBA" id="ARBA00022723"/>
    </source>
</evidence>
<feature type="binding site" evidence="4">
    <location>
        <position position="199"/>
    </location>
    <ligand>
        <name>Mn(2+)</name>
        <dbReference type="ChEBI" id="CHEBI:29035"/>
        <label>1</label>
    </ligand>
</feature>
<organism evidence="6 7">
    <name type="scientific">Ignicoccus hospitalis (strain KIN4/I / DSM 18386 / JCM 14125)</name>
    <dbReference type="NCBI Taxonomy" id="453591"/>
    <lineage>
        <taxon>Archaea</taxon>
        <taxon>Thermoproteota</taxon>
        <taxon>Thermoprotei</taxon>
        <taxon>Desulfurococcales</taxon>
        <taxon>Desulfurococcaceae</taxon>
        <taxon>Ignicoccus</taxon>
    </lineage>
</organism>
<dbReference type="PhylomeDB" id="A8AC95"/>
<sequence>MAQPPLVFGGRLEEGSPYAVLGVPLEHGPTFREGTRWAPLEVRKASNYIEFRCELSGSDADLLGFYDLGDVPVVNDVKESLKLVEAEVSSTKKVPLIIGGEHTLTYAALKALRPDCLVVFDAHLDARDEYAGDPWSHASWLRRALEELELSRVAVAGARAYVEEEARFLGKRGVLFGKDLRGFLKRYLRGCKSIYVSLDMDYFDPSVVPGVSNPEPGGATFSDFLEHVKELQHLPLAGADVVELSPPYDPSGVSAVYAARALIELATSLRPLSRSPLSPSR</sequence>
<dbReference type="Pfam" id="PF00491">
    <property type="entry name" value="Arginase"/>
    <property type="match status" value="1"/>
</dbReference>
<dbReference type="PROSITE" id="PS01053">
    <property type="entry name" value="ARGINASE_1"/>
    <property type="match status" value="1"/>
</dbReference>
<evidence type="ECO:0000256" key="3">
    <source>
        <dbReference type="ARBA" id="ARBA00022801"/>
    </source>
</evidence>
<keyword evidence="4" id="KW-0464">Manganese</keyword>
<dbReference type="Proteomes" id="UP000000262">
    <property type="component" value="Chromosome"/>
</dbReference>
<comment type="similarity">
    <text evidence="1">Belongs to the arginase family. Agmatinase subfamily.</text>
</comment>
<gene>
    <name evidence="6" type="ordered locus">Igni_1371</name>
</gene>
<keyword evidence="3 5" id="KW-0378">Hydrolase</keyword>
<evidence type="ECO:0000256" key="5">
    <source>
        <dbReference type="RuleBase" id="RU003684"/>
    </source>
</evidence>
<proteinExistence type="inferred from homology"/>
<dbReference type="GO" id="GO:0046872">
    <property type="term" value="F:metal ion binding"/>
    <property type="evidence" value="ECO:0007669"/>
    <property type="project" value="UniProtKB-KW"/>
</dbReference>
<dbReference type="AlphaFoldDB" id="A8AC95"/>
<dbReference type="GeneID" id="5562300"/>
<dbReference type="PANTHER" id="PTHR11358:SF26">
    <property type="entry name" value="GUANIDINO ACID HYDROLASE, MITOCHONDRIAL"/>
    <property type="match status" value="1"/>
</dbReference>
<dbReference type="eggNOG" id="arCOG01700">
    <property type="taxonomic scope" value="Archaea"/>
</dbReference>
<dbReference type="InterPro" id="IPR023696">
    <property type="entry name" value="Ureohydrolase_dom_sf"/>
</dbReference>
<dbReference type="OrthoDB" id="7186at2157"/>
<protein>
    <submittedName>
        <fullName evidence="6">Agmatinase</fullName>
    </submittedName>
</protein>
<dbReference type="PIRSF" id="PIRSF036979">
    <property type="entry name" value="Arginase"/>
    <property type="match status" value="1"/>
</dbReference>
<feature type="binding site" evidence="4">
    <location>
        <position position="201"/>
    </location>
    <ligand>
        <name>Mn(2+)</name>
        <dbReference type="ChEBI" id="CHEBI:29035"/>
        <label>1</label>
    </ligand>
</feature>
<feature type="binding site" evidence="4">
    <location>
        <position position="121"/>
    </location>
    <ligand>
        <name>Mn(2+)</name>
        <dbReference type="ChEBI" id="CHEBI:29035"/>
        <label>1</label>
    </ligand>
</feature>
<dbReference type="RefSeq" id="WP_012123511.1">
    <property type="nucleotide sequence ID" value="NC_009776.1"/>
</dbReference>
<dbReference type="GO" id="GO:0033389">
    <property type="term" value="P:putrescine biosynthetic process from arginine, via agmatine"/>
    <property type="evidence" value="ECO:0007669"/>
    <property type="project" value="TreeGrafter"/>
</dbReference>
<feature type="binding site" evidence="4">
    <location>
        <position position="125"/>
    </location>
    <ligand>
        <name>Mn(2+)</name>
        <dbReference type="ChEBI" id="CHEBI:29035"/>
        <label>1</label>
    </ligand>
</feature>
<dbReference type="PANTHER" id="PTHR11358">
    <property type="entry name" value="ARGINASE/AGMATINASE"/>
    <property type="match status" value="1"/>
</dbReference>
<dbReference type="STRING" id="453591.Igni_1371"/>
<dbReference type="GO" id="GO:0008783">
    <property type="term" value="F:agmatinase activity"/>
    <property type="evidence" value="ECO:0007669"/>
    <property type="project" value="TreeGrafter"/>
</dbReference>
<dbReference type="SUPFAM" id="SSF52768">
    <property type="entry name" value="Arginase/deacetylase"/>
    <property type="match status" value="1"/>
</dbReference>
<evidence type="ECO:0000313" key="7">
    <source>
        <dbReference type="Proteomes" id="UP000000262"/>
    </source>
</evidence>
<dbReference type="InterPro" id="IPR020855">
    <property type="entry name" value="Ureohydrolase_Mn_BS"/>
</dbReference>
<name>A8AC95_IGNH4</name>
<evidence type="ECO:0000256" key="1">
    <source>
        <dbReference type="ARBA" id="ARBA00009227"/>
    </source>
</evidence>
<feature type="binding site" evidence="4">
    <location>
        <position position="123"/>
    </location>
    <ligand>
        <name>Mn(2+)</name>
        <dbReference type="ChEBI" id="CHEBI:29035"/>
        <label>1</label>
    </ligand>
</feature>
<dbReference type="EMBL" id="CP000816">
    <property type="protein sequence ID" value="ABU82547.1"/>
    <property type="molecule type" value="Genomic_DNA"/>
</dbReference>
<accession>A8AC95</accession>
<comment type="cofactor">
    <cofactor evidence="4">
        <name>Mn(2+)</name>
        <dbReference type="ChEBI" id="CHEBI:29035"/>
    </cofactor>
    <text evidence="4">Binds 2 manganese ions per subunit.</text>
</comment>
<feature type="binding site" evidence="4">
    <location>
        <position position="102"/>
    </location>
    <ligand>
        <name>Mn(2+)</name>
        <dbReference type="ChEBI" id="CHEBI:29035"/>
        <label>1</label>
    </ligand>
</feature>
<dbReference type="Gene3D" id="3.40.800.10">
    <property type="entry name" value="Ureohydrolase domain"/>
    <property type="match status" value="1"/>
</dbReference>
<evidence type="ECO:0000313" key="6">
    <source>
        <dbReference type="EMBL" id="ABU82547.1"/>
    </source>
</evidence>
<keyword evidence="7" id="KW-1185">Reference proteome</keyword>
<reference evidence="6 7" key="1">
    <citation type="journal article" date="2008" name="Genome Biol.">
        <title>A genomic analysis of the archaeal system Ignicoccus hospitalis-Nanoarchaeum equitans.</title>
        <authorList>
            <person name="Podar M."/>
            <person name="Anderson I."/>
            <person name="Makarova K.S."/>
            <person name="Elkins J.G."/>
            <person name="Ivanova N."/>
            <person name="Wall M.A."/>
            <person name="Lykidis A."/>
            <person name="Mavromatis K."/>
            <person name="Sun H."/>
            <person name="Hudson M.E."/>
            <person name="Chen W."/>
            <person name="Deciu C."/>
            <person name="Hutchison D."/>
            <person name="Eads J.R."/>
            <person name="Anderson A."/>
            <person name="Fernandes F."/>
            <person name="Szeto E."/>
            <person name="Lapidus A."/>
            <person name="Kyrpides N.C."/>
            <person name="Saier M.H.Jr."/>
            <person name="Richardson P.M."/>
            <person name="Rachel R."/>
            <person name="Huber H."/>
            <person name="Eisen J.A."/>
            <person name="Koonin E.V."/>
            <person name="Keller M."/>
            <person name="Stetter K.O."/>
        </authorList>
    </citation>
    <scope>NUCLEOTIDE SEQUENCE [LARGE SCALE GENOMIC DNA]</scope>
    <source>
        <strain evidence="7">KIN4/I / DSM 18386 / JCM 14125</strain>
    </source>
</reference>
<evidence type="ECO:0000256" key="4">
    <source>
        <dbReference type="PIRSR" id="PIRSR036979-1"/>
    </source>
</evidence>
<keyword evidence="2 4" id="KW-0479">Metal-binding</keyword>
<dbReference type="HOGENOM" id="CLU_039478_0_0_2"/>
<dbReference type="PROSITE" id="PS51409">
    <property type="entry name" value="ARGINASE_2"/>
    <property type="match status" value="1"/>
</dbReference>
<dbReference type="KEGG" id="iho:Igni_1371"/>